<accession>A0ABR0P108</accession>
<evidence type="ECO:0000313" key="3">
    <source>
        <dbReference type="Proteomes" id="UP001358586"/>
    </source>
</evidence>
<proteinExistence type="predicted"/>
<sequence>MEAQNTHFPPSMRQMYNHTRGRNVTARSIGGWVSHHGISGGSKESGPLDSNVGEGPKQGSVVLSILYRELCRAMQLDKMSIGGFLLLLQSWT</sequence>
<comment type="caution">
    <text evidence="2">The sequence shown here is derived from an EMBL/GenBank/DDBJ whole genome shotgun (WGS) entry which is preliminary data.</text>
</comment>
<keyword evidence="3" id="KW-1185">Reference proteome</keyword>
<feature type="region of interest" description="Disordered" evidence="1">
    <location>
        <begin position="35"/>
        <end position="54"/>
    </location>
</feature>
<dbReference type="Proteomes" id="UP001358586">
    <property type="component" value="Chromosome 8"/>
</dbReference>
<reference evidence="2 3" key="1">
    <citation type="submission" date="2023-03" db="EMBL/GenBank/DDBJ databases">
        <title>WGS of Gossypium arboreum.</title>
        <authorList>
            <person name="Yu D."/>
        </authorList>
    </citation>
    <scope>NUCLEOTIDE SEQUENCE [LARGE SCALE GENOMIC DNA]</scope>
    <source>
        <tissue evidence="2">Leaf</tissue>
    </source>
</reference>
<evidence type="ECO:0000256" key="1">
    <source>
        <dbReference type="SAM" id="MobiDB-lite"/>
    </source>
</evidence>
<name>A0ABR0P108_GOSAR</name>
<protein>
    <submittedName>
        <fullName evidence="2">Uncharacterized protein</fullName>
    </submittedName>
</protein>
<dbReference type="EMBL" id="JARKNE010000008">
    <property type="protein sequence ID" value="KAK5811855.1"/>
    <property type="molecule type" value="Genomic_DNA"/>
</dbReference>
<evidence type="ECO:0000313" key="2">
    <source>
        <dbReference type="EMBL" id="KAK5811855.1"/>
    </source>
</evidence>
<organism evidence="2 3">
    <name type="scientific">Gossypium arboreum</name>
    <name type="common">Tree cotton</name>
    <name type="synonym">Gossypium nanking</name>
    <dbReference type="NCBI Taxonomy" id="29729"/>
    <lineage>
        <taxon>Eukaryota</taxon>
        <taxon>Viridiplantae</taxon>
        <taxon>Streptophyta</taxon>
        <taxon>Embryophyta</taxon>
        <taxon>Tracheophyta</taxon>
        <taxon>Spermatophyta</taxon>
        <taxon>Magnoliopsida</taxon>
        <taxon>eudicotyledons</taxon>
        <taxon>Gunneridae</taxon>
        <taxon>Pentapetalae</taxon>
        <taxon>rosids</taxon>
        <taxon>malvids</taxon>
        <taxon>Malvales</taxon>
        <taxon>Malvaceae</taxon>
        <taxon>Malvoideae</taxon>
        <taxon>Gossypium</taxon>
    </lineage>
</organism>
<gene>
    <name evidence="2" type="ORF">PVK06_027234</name>
</gene>